<keyword evidence="2 9" id="KW-0808">Transferase</keyword>
<proteinExistence type="inferred from homology"/>
<dbReference type="NCBIfam" id="TIGR00420">
    <property type="entry name" value="trmU"/>
    <property type="match status" value="1"/>
</dbReference>
<keyword evidence="7" id="KW-1015">Disulfide bond</keyword>
<feature type="binding site" evidence="9">
    <location>
        <position position="128"/>
    </location>
    <ligand>
        <name>ATP</name>
        <dbReference type="ChEBI" id="CHEBI:30616"/>
    </ligand>
</feature>
<dbReference type="PANTHER" id="PTHR11933">
    <property type="entry name" value="TRNA 5-METHYLAMINOMETHYL-2-THIOURIDYLATE -METHYLTRANSFERASE"/>
    <property type="match status" value="1"/>
</dbReference>
<keyword evidence="6 9" id="KW-0694">RNA-binding</keyword>
<keyword evidence="13" id="KW-1185">Reference proteome</keyword>
<dbReference type="GO" id="GO:0103016">
    <property type="term" value="F:tRNA-uridine 2-sulfurtransferase activity"/>
    <property type="evidence" value="ECO:0007669"/>
    <property type="project" value="UniProtKB-EC"/>
</dbReference>
<dbReference type="Gene3D" id="2.40.30.10">
    <property type="entry name" value="Translation factors"/>
    <property type="match status" value="1"/>
</dbReference>
<feature type="domain" description="tRNA-specific 2-thiouridylase MnmA-like central" evidence="11">
    <location>
        <begin position="214"/>
        <end position="279"/>
    </location>
</feature>
<evidence type="ECO:0000256" key="3">
    <source>
        <dbReference type="ARBA" id="ARBA00022694"/>
    </source>
</evidence>
<keyword evidence="5 9" id="KW-0067">ATP-binding</keyword>
<comment type="subcellular location">
    <subcellularLocation>
        <location evidence="9">Cytoplasm</location>
    </subcellularLocation>
</comment>
<dbReference type="InterPro" id="IPR004506">
    <property type="entry name" value="MnmA-like"/>
</dbReference>
<evidence type="ECO:0000256" key="5">
    <source>
        <dbReference type="ARBA" id="ARBA00022840"/>
    </source>
</evidence>
<gene>
    <name evidence="9 12" type="primary">mnmA</name>
    <name evidence="12" type="ORF">EZJ44_06580</name>
</gene>
<dbReference type="AlphaFoldDB" id="A0A4Q9UZW7"/>
<dbReference type="Gene3D" id="3.40.50.620">
    <property type="entry name" value="HUPs"/>
    <property type="match status" value="1"/>
</dbReference>
<keyword evidence="1 9" id="KW-0820">tRNA-binding</keyword>
<feature type="active site" description="Nucleophile" evidence="9">
    <location>
        <position position="104"/>
    </location>
</feature>
<evidence type="ECO:0000259" key="11">
    <source>
        <dbReference type="Pfam" id="PF20259"/>
    </source>
</evidence>
<evidence type="ECO:0000256" key="2">
    <source>
        <dbReference type="ARBA" id="ARBA00022679"/>
    </source>
</evidence>
<comment type="function">
    <text evidence="9">Catalyzes the 2-thiolation of uridine at the wobble position (U34) of tRNA, leading to the formation of s(2)U34.</text>
</comment>
<name>A0A4Q9UZW7_9ACTO</name>
<dbReference type="InterPro" id="IPR046885">
    <property type="entry name" value="MnmA-like_C"/>
</dbReference>
<dbReference type="HAMAP" id="MF_00144">
    <property type="entry name" value="tRNA_thiouridyl_MnmA"/>
    <property type="match status" value="1"/>
</dbReference>
<dbReference type="InterPro" id="IPR023382">
    <property type="entry name" value="MnmA-like_central_sf"/>
</dbReference>
<comment type="caution">
    <text evidence="12">The sequence shown here is derived from an EMBL/GenBank/DDBJ whole genome shotgun (WGS) entry which is preliminary data.</text>
</comment>
<dbReference type="InterPro" id="IPR046884">
    <property type="entry name" value="MnmA-like_central"/>
</dbReference>
<evidence type="ECO:0000256" key="6">
    <source>
        <dbReference type="ARBA" id="ARBA00022884"/>
    </source>
</evidence>
<dbReference type="RefSeq" id="WP_131281509.1">
    <property type="nucleotide sequence ID" value="NZ_JBHSLR010000006.1"/>
</dbReference>
<comment type="caution">
    <text evidence="9">Lacks conserved residue(s) required for the propagation of feature annotation.</text>
</comment>
<accession>A0A4Q9UZW7</accession>
<dbReference type="OrthoDB" id="9800696at2"/>
<dbReference type="EMBL" id="SJDT01000004">
    <property type="protein sequence ID" value="TBW21593.1"/>
    <property type="molecule type" value="Genomic_DNA"/>
</dbReference>
<dbReference type="EC" id="2.8.1.13" evidence="9"/>
<dbReference type="Gene3D" id="2.30.30.280">
    <property type="entry name" value="Adenine nucleotide alpha hydrolases-like domains"/>
    <property type="match status" value="1"/>
</dbReference>
<dbReference type="GO" id="GO:0000049">
    <property type="term" value="F:tRNA binding"/>
    <property type="evidence" value="ECO:0007669"/>
    <property type="project" value="UniProtKB-KW"/>
</dbReference>
<dbReference type="SUPFAM" id="SSF52402">
    <property type="entry name" value="Adenine nucleotide alpha hydrolases-like"/>
    <property type="match status" value="1"/>
</dbReference>
<reference evidence="12 13" key="1">
    <citation type="submission" date="2019-02" db="EMBL/GenBank/DDBJ databases">
        <title>Arcanobacterium bovis sp. nov., isolated from the milk of a cow with mastitis.</title>
        <authorList>
            <person name="Sammra O."/>
            <person name="Foster G."/>
            <person name="Hassan A."/>
            <person name="Alssahen M."/>
            <person name="Laemmler C."/>
            <person name="Borowiak M."/>
            <person name="Malorny B."/>
            <person name="Abdulmawjood A."/>
        </authorList>
    </citation>
    <scope>NUCLEOTIDE SEQUENCE [LARGE SCALE GENOMIC DNA]</scope>
    <source>
        <strain evidence="12 13">C605018/01/1</strain>
    </source>
</reference>
<evidence type="ECO:0000313" key="12">
    <source>
        <dbReference type="EMBL" id="TBW21593.1"/>
    </source>
</evidence>
<dbReference type="InterPro" id="IPR014729">
    <property type="entry name" value="Rossmann-like_a/b/a_fold"/>
</dbReference>
<feature type="region of interest" description="Interaction with tRNA" evidence="9">
    <location>
        <begin position="154"/>
        <end position="156"/>
    </location>
</feature>
<protein>
    <recommendedName>
        <fullName evidence="9">tRNA-specific 2-thiouridylase MnmA</fullName>
        <ecNumber evidence="9">2.8.1.13</ecNumber>
    </recommendedName>
</protein>
<dbReference type="Proteomes" id="UP000293036">
    <property type="component" value="Unassembled WGS sequence"/>
</dbReference>
<dbReference type="Pfam" id="PF20259">
    <property type="entry name" value="tRNA_Me_trans_M"/>
    <property type="match status" value="1"/>
</dbReference>
<dbReference type="GO" id="GO:0005524">
    <property type="term" value="F:ATP binding"/>
    <property type="evidence" value="ECO:0007669"/>
    <property type="project" value="UniProtKB-KW"/>
</dbReference>
<feature type="site" description="Interaction with tRNA" evidence="9">
    <location>
        <position position="345"/>
    </location>
</feature>
<dbReference type="NCBIfam" id="NF001138">
    <property type="entry name" value="PRK00143.1"/>
    <property type="match status" value="1"/>
</dbReference>
<comment type="catalytic activity">
    <reaction evidence="8 9">
        <text>S-sulfanyl-L-cysteinyl-[protein] + uridine(34) in tRNA + AH2 + ATP = 2-thiouridine(34) in tRNA + L-cysteinyl-[protein] + A + AMP + diphosphate + H(+)</text>
        <dbReference type="Rhea" id="RHEA:47032"/>
        <dbReference type="Rhea" id="RHEA-COMP:10131"/>
        <dbReference type="Rhea" id="RHEA-COMP:11726"/>
        <dbReference type="Rhea" id="RHEA-COMP:11727"/>
        <dbReference type="Rhea" id="RHEA-COMP:11728"/>
        <dbReference type="ChEBI" id="CHEBI:13193"/>
        <dbReference type="ChEBI" id="CHEBI:15378"/>
        <dbReference type="ChEBI" id="CHEBI:17499"/>
        <dbReference type="ChEBI" id="CHEBI:29950"/>
        <dbReference type="ChEBI" id="CHEBI:30616"/>
        <dbReference type="ChEBI" id="CHEBI:33019"/>
        <dbReference type="ChEBI" id="CHEBI:61963"/>
        <dbReference type="ChEBI" id="CHEBI:65315"/>
        <dbReference type="ChEBI" id="CHEBI:87170"/>
        <dbReference type="ChEBI" id="CHEBI:456215"/>
        <dbReference type="EC" id="2.8.1.13"/>
    </reaction>
</comment>
<evidence type="ECO:0000256" key="7">
    <source>
        <dbReference type="ARBA" id="ARBA00023157"/>
    </source>
</evidence>
<feature type="binding site" evidence="9">
    <location>
        <position position="32"/>
    </location>
    <ligand>
        <name>ATP</name>
        <dbReference type="ChEBI" id="CHEBI:30616"/>
    </ligand>
</feature>
<evidence type="ECO:0000256" key="9">
    <source>
        <dbReference type="HAMAP-Rule" id="MF_00144"/>
    </source>
</evidence>
<organism evidence="12 13">
    <name type="scientific">Arcanobacterium bovis</name>
    <dbReference type="NCBI Taxonomy" id="2529275"/>
    <lineage>
        <taxon>Bacteria</taxon>
        <taxon>Bacillati</taxon>
        <taxon>Actinomycetota</taxon>
        <taxon>Actinomycetes</taxon>
        <taxon>Actinomycetales</taxon>
        <taxon>Actinomycetaceae</taxon>
        <taxon>Arcanobacterium</taxon>
    </lineage>
</organism>
<sequence length="366" mass="39888">MKILAAMSGGVDSSVATARMVEQGHDVTGVYLALHANLASDVVPDGPIAGCGNPRDRLDAQKVADKLGIEFQTWDYAEVFSKLVIDYFLDAYQQGHTPNPCVHCNEHVKFAVLHQFAAEHGFDGVISGHYASVVHGTESASGFTQLHRARFRAKDQSYVLSAVGLEALSKSYFPLGDVASKEAVREEAIRRNLGTGEKPDSYDICFIPDGDTRGFIEARLGKQAGEIRDEHGNVVGEHSGIYGYTIGQRKGLGLDRSMQGKEPKFVIDVDARSNTVTVGPQELLAVRKITGNQANWLAPDISDDVVEAFVQVRAPGREIPASIRREADVMHIDLHEEVRGLPRGQSVVVYRDDRVLGRALVAQTGR</sequence>
<feature type="domain" description="tRNA-specific 2-thiouridylase MnmA-like C-terminal" evidence="10">
    <location>
        <begin position="287"/>
        <end position="360"/>
    </location>
</feature>
<keyword evidence="3 9" id="KW-0819">tRNA processing</keyword>
<evidence type="ECO:0000259" key="10">
    <source>
        <dbReference type="Pfam" id="PF20258"/>
    </source>
</evidence>
<dbReference type="CDD" id="cd01998">
    <property type="entry name" value="MnmA_TRMU-like"/>
    <property type="match status" value="1"/>
</dbReference>
<feature type="site" description="Interaction with tRNA" evidence="9">
    <location>
        <position position="129"/>
    </location>
</feature>
<dbReference type="Pfam" id="PF20258">
    <property type="entry name" value="tRNA_Me_trans_C"/>
    <property type="match status" value="1"/>
</dbReference>
<keyword evidence="4 9" id="KW-0547">Nucleotide-binding</keyword>
<dbReference type="Pfam" id="PF03054">
    <property type="entry name" value="tRNA_Me_trans"/>
    <property type="match status" value="1"/>
</dbReference>
<dbReference type="GO" id="GO:0002143">
    <property type="term" value="P:tRNA wobble position uridine thiolation"/>
    <property type="evidence" value="ECO:0007669"/>
    <property type="project" value="TreeGrafter"/>
</dbReference>
<evidence type="ECO:0000256" key="8">
    <source>
        <dbReference type="ARBA" id="ARBA00051542"/>
    </source>
</evidence>
<evidence type="ECO:0000256" key="1">
    <source>
        <dbReference type="ARBA" id="ARBA00022555"/>
    </source>
</evidence>
<evidence type="ECO:0000256" key="4">
    <source>
        <dbReference type="ARBA" id="ARBA00022741"/>
    </source>
</evidence>
<feature type="active site" description="Cysteine persulfide intermediate" evidence="9">
    <location>
        <position position="205"/>
    </location>
</feature>
<dbReference type="GO" id="GO:0005737">
    <property type="term" value="C:cytoplasm"/>
    <property type="evidence" value="ECO:0007669"/>
    <property type="project" value="UniProtKB-SubCell"/>
</dbReference>
<feature type="binding site" evidence="9">
    <location>
        <begin position="6"/>
        <end position="13"/>
    </location>
    <ligand>
        <name>ATP</name>
        <dbReference type="ChEBI" id="CHEBI:30616"/>
    </ligand>
</feature>
<comment type="similarity">
    <text evidence="9">Belongs to the MnmA/TRMU family.</text>
</comment>
<dbReference type="PANTHER" id="PTHR11933:SF5">
    <property type="entry name" value="MITOCHONDRIAL TRNA-SPECIFIC 2-THIOURIDYLASE 1"/>
    <property type="match status" value="1"/>
</dbReference>
<evidence type="ECO:0000313" key="13">
    <source>
        <dbReference type="Proteomes" id="UP000293036"/>
    </source>
</evidence>
<keyword evidence="9" id="KW-0963">Cytoplasm</keyword>